<gene>
    <name evidence="1" type="ORF">GMRT_11957</name>
</gene>
<comment type="caution">
    <text evidence="1">The sequence shown here is derived from an EMBL/GenBank/DDBJ whole genome shotgun (WGS) entry which is preliminary data.</text>
</comment>
<dbReference type="OrthoDB" id="10251172at2759"/>
<protein>
    <submittedName>
        <fullName evidence="1">Uncharacterized protein</fullName>
    </submittedName>
</protein>
<dbReference type="EMBL" id="VDLU01000002">
    <property type="protein sequence ID" value="TNJ29214.1"/>
    <property type="molecule type" value="Genomic_DNA"/>
</dbReference>
<accession>A0A4Z1STK2</accession>
<keyword evidence="2" id="KW-1185">Reference proteome</keyword>
<sequence>MDTFGAYSHGGVVTEETFILAAISFLGGPPSEDELATIDFSTGLDYSAFSEALGRISRAHPPMKPTLEEIFTVLVEIFGEEEVSVTQFVEILRAVAIQHGVPELTESKLVGVAELAVGETSKNIGMLQLARFLISV</sequence>
<evidence type="ECO:0000313" key="1">
    <source>
        <dbReference type="EMBL" id="TNJ29214.1"/>
    </source>
</evidence>
<proteinExistence type="predicted"/>
<name>A0A4Z1STK2_GIAMU</name>
<organism evidence="1 2">
    <name type="scientific">Giardia muris</name>
    <dbReference type="NCBI Taxonomy" id="5742"/>
    <lineage>
        <taxon>Eukaryota</taxon>
        <taxon>Metamonada</taxon>
        <taxon>Diplomonadida</taxon>
        <taxon>Hexamitidae</taxon>
        <taxon>Giardiinae</taxon>
        <taxon>Giardia</taxon>
    </lineage>
</organism>
<evidence type="ECO:0000313" key="2">
    <source>
        <dbReference type="Proteomes" id="UP000315496"/>
    </source>
</evidence>
<dbReference type="VEuPathDB" id="GiardiaDB:GMRT_11957"/>
<dbReference type="Proteomes" id="UP000315496">
    <property type="component" value="Chromosome 2"/>
</dbReference>
<reference evidence="1 2" key="1">
    <citation type="submission" date="2019-05" db="EMBL/GenBank/DDBJ databases">
        <title>The compact genome of Giardia muris reveals important steps in the evolution of intestinal protozoan parasites.</title>
        <authorList>
            <person name="Xu F."/>
            <person name="Jimenez-Gonzalez A."/>
            <person name="Einarsson E."/>
            <person name="Astvaldsson A."/>
            <person name="Peirasmaki D."/>
            <person name="Eckmann L."/>
            <person name="Andersson J.O."/>
            <person name="Svard S.G."/>
            <person name="Jerlstrom-Hultqvist J."/>
        </authorList>
    </citation>
    <scope>NUCLEOTIDE SEQUENCE [LARGE SCALE GENOMIC DNA]</scope>
    <source>
        <strain evidence="1 2">Roberts-Thomson</strain>
    </source>
</reference>
<dbReference type="AlphaFoldDB" id="A0A4Z1STK2"/>